<protein>
    <recommendedName>
        <fullName evidence="4">Protein HRI1</fullName>
    </recommendedName>
</protein>
<sequence length="212" mass="23747">MHVTAVSFRDSIRWIPGAASEPSHVIVLTGGKTGVFLDVRFLKNSNELEWAFAGYRLTALVEDKELTKFTHLIDSRTKEPSKVADYGSNTTLPDGTVLEKGEMVNPETGKMTAYEEVWRDNISLTVDEAVFLRNATSTGWYARVGCWQLGLGRDCTGNFWAFQAHLIDQEWVVLYRAGVTDGVTLLPGDASDWAEGTEVNWNGDRWLILERD</sequence>
<accession>A0AA38KPV4</accession>
<dbReference type="InterPro" id="IPR038744">
    <property type="entry name" value="Hri1_N"/>
</dbReference>
<evidence type="ECO:0000313" key="8">
    <source>
        <dbReference type="Proteomes" id="UP001163798"/>
    </source>
</evidence>
<evidence type="ECO:0000256" key="3">
    <source>
        <dbReference type="ARBA" id="ARBA00005229"/>
    </source>
</evidence>
<name>A0AA38KPV4_9AGAR</name>
<evidence type="ECO:0000256" key="1">
    <source>
        <dbReference type="ARBA" id="ARBA00004123"/>
    </source>
</evidence>
<evidence type="ECO:0000256" key="5">
    <source>
        <dbReference type="ARBA" id="ARBA00022490"/>
    </source>
</evidence>
<keyword evidence="8" id="KW-1185">Reference proteome</keyword>
<dbReference type="InterPro" id="IPR043047">
    <property type="entry name" value="Hri1_N_sf"/>
</dbReference>
<evidence type="ECO:0000256" key="6">
    <source>
        <dbReference type="ARBA" id="ARBA00023242"/>
    </source>
</evidence>
<comment type="similarity">
    <text evidence="3">Belongs to the HRI1 family.</text>
</comment>
<dbReference type="Gene3D" id="2.40.128.320">
    <property type="entry name" value="Protein HRI1, N-terminal domain"/>
    <property type="match status" value="1"/>
</dbReference>
<reference evidence="7" key="1">
    <citation type="submission" date="2022-08" db="EMBL/GenBank/DDBJ databases">
        <authorList>
            <consortium name="DOE Joint Genome Institute"/>
            <person name="Min B."/>
            <person name="Riley R."/>
            <person name="Sierra-Patev S."/>
            <person name="Naranjo-Ortiz M."/>
            <person name="Looney B."/>
            <person name="Konkel Z."/>
            <person name="Slot J.C."/>
            <person name="Sakamoto Y."/>
            <person name="Steenwyk J.L."/>
            <person name="Rokas A."/>
            <person name="Carro J."/>
            <person name="Camarero S."/>
            <person name="Ferreira P."/>
            <person name="Molpeceres G."/>
            <person name="Ruiz-Duenas F.J."/>
            <person name="Serrano A."/>
            <person name="Henrissat B."/>
            <person name="Drula E."/>
            <person name="Hughes K.W."/>
            <person name="Mata J.L."/>
            <person name="Ishikawa N.K."/>
            <person name="Vargas-Isla R."/>
            <person name="Ushijima S."/>
            <person name="Smith C.A."/>
            <person name="Ahrendt S."/>
            <person name="Andreopoulos W."/>
            <person name="He G."/>
            <person name="Labutti K."/>
            <person name="Lipzen A."/>
            <person name="Ng V."/>
            <person name="Sandor L."/>
            <person name="Barry K."/>
            <person name="Martinez A.T."/>
            <person name="Xiao Y."/>
            <person name="Gibbons J.G."/>
            <person name="Terashima K."/>
            <person name="Hibbett D.S."/>
            <person name="Grigoriev I.V."/>
        </authorList>
    </citation>
    <scope>NUCLEOTIDE SEQUENCE</scope>
    <source>
        <strain evidence="7">TFB10291</strain>
    </source>
</reference>
<keyword evidence="6" id="KW-0539">Nucleus</keyword>
<organism evidence="7 8">
    <name type="scientific">Lentinula aff. detonsa</name>
    <dbReference type="NCBI Taxonomy" id="2804958"/>
    <lineage>
        <taxon>Eukaryota</taxon>
        <taxon>Fungi</taxon>
        <taxon>Dikarya</taxon>
        <taxon>Basidiomycota</taxon>
        <taxon>Agaricomycotina</taxon>
        <taxon>Agaricomycetes</taxon>
        <taxon>Agaricomycetidae</taxon>
        <taxon>Agaricales</taxon>
        <taxon>Marasmiineae</taxon>
        <taxon>Omphalotaceae</taxon>
        <taxon>Lentinula</taxon>
    </lineage>
</organism>
<dbReference type="Pfam" id="PF16815">
    <property type="entry name" value="HRI1"/>
    <property type="match status" value="1"/>
</dbReference>
<proteinExistence type="inferred from homology"/>
<dbReference type="InterPro" id="IPR031818">
    <property type="entry name" value="Hri1"/>
</dbReference>
<dbReference type="GO" id="GO:0005737">
    <property type="term" value="C:cytoplasm"/>
    <property type="evidence" value="ECO:0007669"/>
    <property type="project" value="UniProtKB-SubCell"/>
</dbReference>
<evidence type="ECO:0000256" key="4">
    <source>
        <dbReference type="ARBA" id="ARBA00017063"/>
    </source>
</evidence>
<dbReference type="EMBL" id="MU793482">
    <property type="protein sequence ID" value="KAJ3782346.1"/>
    <property type="molecule type" value="Genomic_DNA"/>
</dbReference>
<evidence type="ECO:0000313" key="7">
    <source>
        <dbReference type="EMBL" id="KAJ3782346.1"/>
    </source>
</evidence>
<dbReference type="GO" id="GO:0005634">
    <property type="term" value="C:nucleus"/>
    <property type="evidence" value="ECO:0007669"/>
    <property type="project" value="UniProtKB-SubCell"/>
</dbReference>
<dbReference type="AlphaFoldDB" id="A0AA38KPV4"/>
<keyword evidence="5" id="KW-0963">Cytoplasm</keyword>
<comment type="caution">
    <text evidence="7">The sequence shown here is derived from an EMBL/GenBank/DDBJ whole genome shotgun (WGS) entry which is preliminary data.</text>
</comment>
<dbReference type="Proteomes" id="UP001163798">
    <property type="component" value="Unassembled WGS sequence"/>
</dbReference>
<dbReference type="CDD" id="cd11692">
    <property type="entry name" value="HRI1_N_like"/>
    <property type="match status" value="1"/>
</dbReference>
<gene>
    <name evidence="7" type="ORF">GGU10DRAFT_335615</name>
</gene>
<comment type="subcellular location">
    <subcellularLocation>
        <location evidence="2">Cytoplasm</location>
    </subcellularLocation>
    <subcellularLocation>
        <location evidence="1">Nucleus</location>
    </subcellularLocation>
</comment>
<evidence type="ECO:0000256" key="2">
    <source>
        <dbReference type="ARBA" id="ARBA00004496"/>
    </source>
</evidence>